<organism evidence="6 7">
    <name type="scientific">Nocardiopsis metallicus</name>
    <dbReference type="NCBI Taxonomy" id="179819"/>
    <lineage>
        <taxon>Bacteria</taxon>
        <taxon>Bacillati</taxon>
        <taxon>Actinomycetota</taxon>
        <taxon>Actinomycetes</taxon>
        <taxon>Streptosporangiales</taxon>
        <taxon>Nocardiopsidaceae</taxon>
        <taxon>Nocardiopsis</taxon>
    </lineage>
</organism>
<evidence type="ECO:0000313" key="6">
    <source>
        <dbReference type="EMBL" id="MBB5493443.1"/>
    </source>
</evidence>
<dbReference type="InterPro" id="IPR031304">
    <property type="entry name" value="SLT_2"/>
</dbReference>
<dbReference type="Pfam" id="PF00877">
    <property type="entry name" value="NLPC_P60"/>
    <property type="match status" value="1"/>
</dbReference>
<gene>
    <name evidence="6" type="ORF">HNR07_004580</name>
</gene>
<sequence>MGNPLGCGCALIAVPLTIGLAVSLLGALVEDPHRGAAPDQVDGIHPVLLDAYLAGARALDAEYPQCTGMRWQILAGIGAVESDHAAGSTISPTGDTDPPVVGPVLDGSGVGGNLTPHYDTDGGVWDGDTVYDAAVGVTQHLPANWDDYGVDGNGDGRADPHNVFDSVAATAVELCASHPDQQVDFTDREDLEDALFRYNHADWYVDDVLAEIDAYTAAHPGTGIGGGPGSEAGRTAAQWALDQVGKPYVWGGTGPDGFDCSGLTMRAWEAAGVAIPRVTTDQFNAGTRVPLDRLQPGDLLFYDTRPYAPGDPPTHVTMYVGDGQMANAPSSGQTVRVEPVDGPFYTPRFMGAVRPSSTGDL</sequence>
<evidence type="ECO:0000256" key="2">
    <source>
        <dbReference type="ARBA" id="ARBA00022670"/>
    </source>
</evidence>
<dbReference type="InterPro" id="IPR051794">
    <property type="entry name" value="PG_Endopeptidase_C40"/>
</dbReference>
<evidence type="ECO:0000259" key="5">
    <source>
        <dbReference type="PROSITE" id="PS51935"/>
    </source>
</evidence>
<comment type="similarity">
    <text evidence="1">Belongs to the peptidase C40 family.</text>
</comment>
<accession>A0A840WDF9</accession>
<dbReference type="GO" id="GO:0008234">
    <property type="term" value="F:cysteine-type peptidase activity"/>
    <property type="evidence" value="ECO:0007669"/>
    <property type="project" value="UniProtKB-KW"/>
</dbReference>
<dbReference type="SUPFAM" id="SSF53955">
    <property type="entry name" value="Lysozyme-like"/>
    <property type="match status" value="1"/>
</dbReference>
<proteinExistence type="inferred from homology"/>
<keyword evidence="3 6" id="KW-0378">Hydrolase</keyword>
<dbReference type="GO" id="GO:0006508">
    <property type="term" value="P:proteolysis"/>
    <property type="evidence" value="ECO:0007669"/>
    <property type="project" value="UniProtKB-KW"/>
</dbReference>
<keyword evidence="2" id="KW-0645">Protease</keyword>
<dbReference type="EMBL" id="JACHDO010000001">
    <property type="protein sequence ID" value="MBB5493443.1"/>
    <property type="molecule type" value="Genomic_DNA"/>
</dbReference>
<dbReference type="RefSeq" id="WP_017567518.1">
    <property type="nucleotide sequence ID" value="NZ_BAAAKM010000122.1"/>
</dbReference>
<keyword evidence="4" id="KW-0788">Thiol protease</keyword>
<evidence type="ECO:0000256" key="3">
    <source>
        <dbReference type="ARBA" id="ARBA00022801"/>
    </source>
</evidence>
<feature type="domain" description="NlpC/P60" evidence="5">
    <location>
        <begin position="230"/>
        <end position="356"/>
    </location>
</feature>
<dbReference type="Pfam" id="PF13406">
    <property type="entry name" value="SLT_2"/>
    <property type="match status" value="1"/>
</dbReference>
<dbReference type="PROSITE" id="PS51935">
    <property type="entry name" value="NLPC_P60"/>
    <property type="match status" value="1"/>
</dbReference>
<dbReference type="InterPro" id="IPR023346">
    <property type="entry name" value="Lysozyme-like_dom_sf"/>
</dbReference>
<dbReference type="SUPFAM" id="SSF54001">
    <property type="entry name" value="Cysteine proteinases"/>
    <property type="match status" value="1"/>
</dbReference>
<dbReference type="CDD" id="cd13399">
    <property type="entry name" value="Slt35-like"/>
    <property type="match status" value="1"/>
</dbReference>
<evidence type="ECO:0000256" key="4">
    <source>
        <dbReference type="ARBA" id="ARBA00022807"/>
    </source>
</evidence>
<dbReference type="PANTHER" id="PTHR47359:SF3">
    <property type="entry name" value="NLP_P60 DOMAIN-CONTAINING PROTEIN-RELATED"/>
    <property type="match status" value="1"/>
</dbReference>
<protein>
    <submittedName>
        <fullName evidence="6">Cell wall-associated NlpC family hydrolase</fullName>
    </submittedName>
</protein>
<evidence type="ECO:0000313" key="7">
    <source>
        <dbReference type="Proteomes" id="UP000579647"/>
    </source>
</evidence>
<name>A0A840WDF9_9ACTN</name>
<keyword evidence="7" id="KW-1185">Reference proteome</keyword>
<dbReference type="AlphaFoldDB" id="A0A840WDF9"/>
<evidence type="ECO:0000256" key="1">
    <source>
        <dbReference type="ARBA" id="ARBA00007074"/>
    </source>
</evidence>
<dbReference type="Proteomes" id="UP000579647">
    <property type="component" value="Unassembled WGS sequence"/>
</dbReference>
<dbReference type="Gene3D" id="3.90.1720.10">
    <property type="entry name" value="endopeptidase domain like (from Nostoc punctiforme)"/>
    <property type="match status" value="1"/>
</dbReference>
<dbReference type="PANTHER" id="PTHR47359">
    <property type="entry name" value="PEPTIDOGLYCAN DL-ENDOPEPTIDASE CWLO"/>
    <property type="match status" value="1"/>
</dbReference>
<dbReference type="InterPro" id="IPR000064">
    <property type="entry name" value="NLP_P60_dom"/>
</dbReference>
<comment type="caution">
    <text evidence="6">The sequence shown here is derived from an EMBL/GenBank/DDBJ whole genome shotgun (WGS) entry which is preliminary data.</text>
</comment>
<dbReference type="InterPro" id="IPR038765">
    <property type="entry name" value="Papain-like_cys_pep_sf"/>
</dbReference>
<reference evidence="6 7" key="1">
    <citation type="submission" date="2020-08" db="EMBL/GenBank/DDBJ databases">
        <title>Sequencing the genomes of 1000 actinobacteria strains.</title>
        <authorList>
            <person name="Klenk H.-P."/>
        </authorList>
    </citation>
    <scope>NUCLEOTIDE SEQUENCE [LARGE SCALE GENOMIC DNA]</scope>
    <source>
        <strain evidence="6 7">DSM 44598</strain>
    </source>
</reference>